<reference evidence="7" key="1">
    <citation type="submission" date="2024-06" db="EMBL/GenBank/DDBJ databases">
        <title>Multi-omics analyses provide insights into the biosynthesis of the anticancer antibiotic pleurotin in Hohenbuehelia grisea.</title>
        <authorList>
            <person name="Weaver J.A."/>
            <person name="Alberti F."/>
        </authorList>
    </citation>
    <scope>NUCLEOTIDE SEQUENCE [LARGE SCALE GENOMIC DNA]</scope>
    <source>
        <strain evidence="7">T-177</strain>
    </source>
</reference>
<dbReference type="CDD" id="cd18008">
    <property type="entry name" value="DEXDc_SHPRH-like"/>
    <property type="match status" value="1"/>
</dbReference>
<keyword evidence="3" id="KW-0067">ATP-binding</keyword>
<dbReference type="SUPFAM" id="SSF52540">
    <property type="entry name" value="P-loop containing nucleoside triphosphate hydrolases"/>
    <property type="match status" value="2"/>
</dbReference>
<comment type="caution">
    <text evidence="6">The sequence shown here is derived from an EMBL/GenBank/DDBJ whole genome shotgun (WGS) entry which is preliminary data.</text>
</comment>
<dbReference type="PROSITE" id="PS50007">
    <property type="entry name" value="PIPLC_X_DOMAIN"/>
    <property type="match status" value="1"/>
</dbReference>
<name>A0ABR3IR38_9AGAR</name>
<dbReference type="InterPro" id="IPR049730">
    <property type="entry name" value="SNF2/RAD54-like_C"/>
</dbReference>
<dbReference type="PROSITE" id="PS51192">
    <property type="entry name" value="HELICASE_ATP_BIND_1"/>
    <property type="match status" value="1"/>
</dbReference>
<dbReference type="InterPro" id="IPR014001">
    <property type="entry name" value="Helicase_ATP-bd"/>
</dbReference>
<dbReference type="Pfam" id="PF00271">
    <property type="entry name" value="Helicase_C"/>
    <property type="match status" value="1"/>
</dbReference>
<evidence type="ECO:0000313" key="6">
    <source>
        <dbReference type="EMBL" id="KAL0945766.1"/>
    </source>
</evidence>
<evidence type="ECO:0000256" key="1">
    <source>
        <dbReference type="ARBA" id="ARBA00022741"/>
    </source>
</evidence>
<sequence>MAEREHVCMDPRGGILADEQGLGQNLAVLRLIADGIAKTDACKPTLIVCPCTQINSWDPASYPIFRDSKMSLVIYHGPLRQKDHKLLSGVDIVITTYAILGSEYKSHLSLKKDASKERLTHPLFHLQFGRLVLDDAHLIKNHKSDRAMAACAIQADSRLAVTSTPMENTLVDLASLMKFIRHKNFYPPPVFSRIAVDLSRKSPPAMAVKSLMTATSHCLLRRTKSDVANEDSSLALPSLDIRVVKCSFNALEQEVYDTFFFMVREKLEMLLGDRADSVASNALAWLNVLRQVCDHPRLILSSDEDLETVEPNVPEEVDDKDSDTNSLTGAFARIRLRKKWPICKTGVVGRYHDKDKDYCEPCGEIKTRVSKSGAFGSAKVREIMKSLPSHDGKTIIVSCYPQMLDVIQASLSDAGIQFARYDGSMSDAERSSSERAIQSDPNVQCLLLSLKAVHKGLNFSSCVKVIFVDPWWNPFAEERVLSLVHCAGQERPVKVIKLIAKDSIEESILKIQKKKIGRSQAILNGTAQGCHLRDSDLSDDEILAIFGVGGSEEDRKG</sequence>
<gene>
    <name evidence="6" type="ORF">HGRIS_012055</name>
</gene>
<dbReference type="PROSITE" id="PS51194">
    <property type="entry name" value="HELICASE_CTER"/>
    <property type="match status" value="1"/>
</dbReference>
<evidence type="ECO:0000256" key="3">
    <source>
        <dbReference type="ARBA" id="ARBA00022840"/>
    </source>
</evidence>
<proteinExistence type="predicted"/>
<keyword evidence="2" id="KW-0378">Hydrolase</keyword>
<evidence type="ECO:0000256" key="2">
    <source>
        <dbReference type="ARBA" id="ARBA00022801"/>
    </source>
</evidence>
<dbReference type="InterPro" id="IPR000330">
    <property type="entry name" value="SNF2_N"/>
</dbReference>
<keyword evidence="7" id="KW-1185">Reference proteome</keyword>
<evidence type="ECO:0000313" key="7">
    <source>
        <dbReference type="Proteomes" id="UP001556367"/>
    </source>
</evidence>
<dbReference type="InterPro" id="IPR001650">
    <property type="entry name" value="Helicase_C-like"/>
</dbReference>
<dbReference type="Proteomes" id="UP001556367">
    <property type="component" value="Unassembled WGS sequence"/>
</dbReference>
<dbReference type="InterPro" id="IPR027417">
    <property type="entry name" value="P-loop_NTPase"/>
</dbReference>
<dbReference type="Pfam" id="PF00176">
    <property type="entry name" value="SNF2-rel_dom"/>
    <property type="match status" value="1"/>
</dbReference>
<dbReference type="Gene3D" id="3.40.50.300">
    <property type="entry name" value="P-loop containing nucleotide triphosphate hydrolases"/>
    <property type="match status" value="1"/>
</dbReference>
<evidence type="ECO:0000259" key="4">
    <source>
        <dbReference type="PROSITE" id="PS51192"/>
    </source>
</evidence>
<evidence type="ECO:0000259" key="5">
    <source>
        <dbReference type="PROSITE" id="PS51194"/>
    </source>
</evidence>
<accession>A0ABR3IR38</accession>
<dbReference type="InterPro" id="IPR038718">
    <property type="entry name" value="SNF2-like_sf"/>
</dbReference>
<feature type="domain" description="Helicase ATP-binding" evidence="4">
    <location>
        <begin position="5"/>
        <end position="183"/>
    </location>
</feature>
<dbReference type="CDD" id="cd18793">
    <property type="entry name" value="SF2_C_SNF"/>
    <property type="match status" value="1"/>
</dbReference>
<dbReference type="Gene3D" id="3.40.50.10810">
    <property type="entry name" value="Tandem AAA-ATPase domain"/>
    <property type="match status" value="1"/>
</dbReference>
<dbReference type="EMBL" id="JASNQZ010000015">
    <property type="protein sequence ID" value="KAL0945766.1"/>
    <property type="molecule type" value="Genomic_DNA"/>
</dbReference>
<feature type="domain" description="Helicase C-terminal" evidence="5">
    <location>
        <begin position="379"/>
        <end position="538"/>
    </location>
</feature>
<keyword evidence="1" id="KW-0547">Nucleotide-binding</keyword>
<organism evidence="6 7">
    <name type="scientific">Hohenbuehelia grisea</name>
    <dbReference type="NCBI Taxonomy" id="104357"/>
    <lineage>
        <taxon>Eukaryota</taxon>
        <taxon>Fungi</taxon>
        <taxon>Dikarya</taxon>
        <taxon>Basidiomycota</taxon>
        <taxon>Agaricomycotina</taxon>
        <taxon>Agaricomycetes</taxon>
        <taxon>Agaricomycetidae</taxon>
        <taxon>Agaricales</taxon>
        <taxon>Pleurotineae</taxon>
        <taxon>Pleurotaceae</taxon>
        <taxon>Hohenbuehelia</taxon>
    </lineage>
</organism>
<dbReference type="PANTHER" id="PTHR45626">
    <property type="entry name" value="TRANSCRIPTION TERMINATION FACTOR 2-RELATED"/>
    <property type="match status" value="1"/>
</dbReference>
<protein>
    <submittedName>
        <fullName evidence="6">Uncharacterized protein</fullName>
    </submittedName>
</protein>
<dbReference type="InterPro" id="IPR050628">
    <property type="entry name" value="SNF2_RAD54_helicase_TF"/>
</dbReference>